<dbReference type="Gene3D" id="2.40.50.140">
    <property type="entry name" value="Nucleic acid-binding proteins"/>
    <property type="match status" value="1"/>
</dbReference>
<evidence type="ECO:0000313" key="5">
    <source>
        <dbReference type="EMBL" id="CAF4473215.1"/>
    </source>
</evidence>
<protein>
    <recommendedName>
        <fullName evidence="7">Replication factor A protein 3</fullName>
    </recommendedName>
</protein>
<evidence type="ECO:0000313" key="6">
    <source>
        <dbReference type="Proteomes" id="UP000677228"/>
    </source>
</evidence>
<comment type="subcellular location">
    <subcellularLocation>
        <location evidence="1">Nucleus</location>
    </subcellularLocation>
</comment>
<dbReference type="Proteomes" id="UP000682733">
    <property type="component" value="Unassembled WGS sequence"/>
</dbReference>
<dbReference type="GO" id="GO:0006284">
    <property type="term" value="P:base-excision repair"/>
    <property type="evidence" value="ECO:0007669"/>
    <property type="project" value="TreeGrafter"/>
</dbReference>
<dbReference type="InterPro" id="IPR013970">
    <property type="entry name" value="Rfa2"/>
</dbReference>
<dbReference type="GO" id="GO:0035861">
    <property type="term" value="C:site of double-strand break"/>
    <property type="evidence" value="ECO:0007669"/>
    <property type="project" value="TreeGrafter"/>
</dbReference>
<keyword evidence="3" id="KW-0539">Nucleus</keyword>
<dbReference type="GO" id="GO:0003697">
    <property type="term" value="F:single-stranded DNA binding"/>
    <property type="evidence" value="ECO:0007669"/>
    <property type="project" value="TreeGrafter"/>
</dbReference>
<dbReference type="GO" id="GO:0000724">
    <property type="term" value="P:double-strand break repair via homologous recombination"/>
    <property type="evidence" value="ECO:0007669"/>
    <property type="project" value="TreeGrafter"/>
</dbReference>
<dbReference type="Pfam" id="PF08661">
    <property type="entry name" value="Rep_fac-A_3"/>
    <property type="match status" value="1"/>
</dbReference>
<feature type="non-terminal residue" evidence="4">
    <location>
        <position position="1"/>
    </location>
</feature>
<evidence type="ECO:0000256" key="2">
    <source>
        <dbReference type="ARBA" id="ARBA00009761"/>
    </source>
</evidence>
<organism evidence="4 6">
    <name type="scientific">Didymodactylos carnosus</name>
    <dbReference type="NCBI Taxonomy" id="1234261"/>
    <lineage>
        <taxon>Eukaryota</taxon>
        <taxon>Metazoa</taxon>
        <taxon>Spiralia</taxon>
        <taxon>Gnathifera</taxon>
        <taxon>Rotifera</taxon>
        <taxon>Eurotatoria</taxon>
        <taxon>Bdelloidea</taxon>
        <taxon>Philodinida</taxon>
        <taxon>Philodinidae</taxon>
        <taxon>Didymodactylos</taxon>
    </lineage>
</organism>
<dbReference type="EMBL" id="CAJNOK010061738">
    <property type="protein sequence ID" value="CAF1639148.1"/>
    <property type="molecule type" value="Genomic_DNA"/>
</dbReference>
<dbReference type="GO" id="GO:0003684">
    <property type="term" value="F:damaged DNA binding"/>
    <property type="evidence" value="ECO:0007669"/>
    <property type="project" value="TreeGrafter"/>
</dbReference>
<comment type="caution">
    <text evidence="4">The sequence shown here is derived from an EMBL/GenBank/DDBJ whole genome shotgun (WGS) entry which is preliminary data.</text>
</comment>
<dbReference type="InterPro" id="IPR012340">
    <property type="entry name" value="NA-bd_OB-fold"/>
</dbReference>
<dbReference type="Proteomes" id="UP000677228">
    <property type="component" value="Unassembled WGS sequence"/>
</dbReference>
<proteinExistence type="inferred from homology"/>
<dbReference type="GO" id="GO:0006298">
    <property type="term" value="P:mismatch repair"/>
    <property type="evidence" value="ECO:0007669"/>
    <property type="project" value="TreeGrafter"/>
</dbReference>
<gene>
    <name evidence="4" type="ORF">OVA965_LOCUS44167</name>
    <name evidence="5" type="ORF">TMI583_LOCUS46793</name>
</gene>
<dbReference type="AlphaFoldDB" id="A0A8S2G687"/>
<evidence type="ECO:0000313" key="4">
    <source>
        <dbReference type="EMBL" id="CAF1639148.1"/>
    </source>
</evidence>
<dbReference type="GO" id="GO:0005662">
    <property type="term" value="C:DNA replication factor A complex"/>
    <property type="evidence" value="ECO:0007669"/>
    <property type="project" value="TreeGrafter"/>
</dbReference>
<sequence>IHPSGEHIEIEASDKQNIVVVRLKTPMDSNAKIVEITGTVDGRNQIVCDSCVAFTDEQCANFDMDVYNQAVMLFNHFKDHYIMTV</sequence>
<dbReference type="EMBL" id="CAJOBA010088364">
    <property type="protein sequence ID" value="CAF4473215.1"/>
    <property type="molecule type" value="Genomic_DNA"/>
</dbReference>
<dbReference type="PANTHER" id="PTHR15114">
    <property type="entry name" value="REPLICATION PROTEIN A3"/>
    <property type="match status" value="1"/>
</dbReference>
<dbReference type="PANTHER" id="PTHR15114:SF1">
    <property type="entry name" value="REPLICATION PROTEIN A 14 KDA SUBUNIT"/>
    <property type="match status" value="1"/>
</dbReference>
<reference evidence="4" key="1">
    <citation type="submission" date="2021-02" db="EMBL/GenBank/DDBJ databases">
        <authorList>
            <person name="Nowell W R."/>
        </authorList>
    </citation>
    <scope>NUCLEOTIDE SEQUENCE</scope>
</reference>
<evidence type="ECO:0000256" key="3">
    <source>
        <dbReference type="ARBA" id="ARBA00023242"/>
    </source>
</evidence>
<evidence type="ECO:0000256" key="1">
    <source>
        <dbReference type="ARBA" id="ARBA00004123"/>
    </source>
</evidence>
<accession>A0A8S2G687</accession>
<comment type="similarity">
    <text evidence="2">Belongs to the replication factor A protein 3 family.</text>
</comment>
<dbReference type="SUPFAM" id="SSF50249">
    <property type="entry name" value="Nucleic acid-binding proteins"/>
    <property type="match status" value="1"/>
</dbReference>
<dbReference type="GO" id="GO:0006260">
    <property type="term" value="P:DNA replication"/>
    <property type="evidence" value="ECO:0007669"/>
    <property type="project" value="InterPro"/>
</dbReference>
<evidence type="ECO:0008006" key="7">
    <source>
        <dbReference type="Google" id="ProtNLM"/>
    </source>
</evidence>
<name>A0A8S2G687_9BILA</name>
<dbReference type="GO" id="GO:0006289">
    <property type="term" value="P:nucleotide-excision repair"/>
    <property type="evidence" value="ECO:0007669"/>
    <property type="project" value="TreeGrafter"/>
</dbReference>